<accession>A0ABS1R0B3</accession>
<keyword evidence="1 2" id="KW-0732">Signal</keyword>
<evidence type="ECO:0000259" key="3">
    <source>
        <dbReference type="Pfam" id="PF13505"/>
    </source>
</evidence>
<organism evidence="4 5">
    <name type="scientific">Sphingobacterium faecale</name>
    <dbReference type="NCBI Taxonomy" id="2803775"/>
    <lineage>
        <taxon>Bacteria</taxon>
        <taxon>Pseudomonadati</taxon>
        <taxon>Bacteroidota</taxon>
        <taxon>Sphingobacteriia</taxon>
        <taxon>Sphingobacteriales</taxon>
        <taxon>Sphingobacteriaceae</taxon>
        <taxon>Sphingobacterium</taxon>
    </lineage>
</organism>
<evidence type="ECO:0000256" key="2">
    <source>
        <dbReference type="SAM" id="SignalP"/>
    </source>
</evidence>
<keyword evidence="5" id="KW-1185">Reference proteome</keyword>
<dbReference type="SUPFAM" id="SSF56925">
    <property type="entry name" value="OMPA-like"/>
    <property type="match status" value="1"/>
</dbReference>
<comment type="caution">
    <text evidence="4">The sequence shown here is derived from an EMBL/GenBank/DDBJ whole genome shotgun (WGS) entry which is preliminary data.</text>
</comment>
<reference evidence="4 5" key="1">
    <citation type="submission" date="2021-01" db="EMBL/GenBank/DDBJ databases">
        <title>C459-1 draft genome sequence.</title>
        <authorList>
            <person name="Zhang X.-F."/>
        </authorList>
    </citation>
    <scope>NUCLEOTIDE SEQUENCE [LARGE SCALE GENOMIC DNA]</scope>
    <source>
        <strain evidence="5">C459-1</strain>
    </source>
</reference>
<feature type="signal peptide" evidence="2">
    <location>
        <begin position="1"/>
        <end position="20"/>
    </location>
</feature>
<dbReference type="InterPro" id="IPR027385">
    <property type="entry name" value="Beta-barrel_OMP"/>
</dbReference>
<dbReference type="Proteomes" id="UP000625283">
    <property type="component" value="Unassembled WGS sequence"/>
</dbReference>
<dbReference type="Gene3D" id="2.40.160.20">
    <property type="match status" value="1"/>
</dbReference>
<gene>
    <name evidence="4" type="ORF">JKG61_04565</name>
</gene>
<evidence type="ECO:0000313" key="4">
    <source>
        <dbReference type="EMBL" id="MBL1408014.1"/>
    </source>
</evidence>
<feature type="domain" description="Outer membrane protein beta-barrel" evidence="3">
    <location>
        <begin position="7"/>
        <end position="192"/>
    </location>
</feature>
<feature type="chain" id="PRO_5045558244" evidence="2">
    <location>
        <begin position="21"/>
        <end position="211"/>
    </location>
</feature>
<dbReference type="Pfam" id="PF13505">
    <property type="entry name" value="OMP_b-brl"/>
    <property type="match status" value="1"/>
</dbReference>
<protein>
    <submittedName>
        <fullName evidence="4">Porin family protein</fullName>
    </submittedName>
</protein>
<evidence type="ECO:0000256" key="1">
    <source>
        <dbReference type="ARBA" id="ARBA00022729"/>
    </source>
</evidence>
<dbReference type="InterPro" id="IPR011250">
    <property type="entry name" value="OMP/PagP_B-barrel"/>
</dbReference>
<name>A0ABS1R0B3_9SPHI</name>
<dbReference type="EMBL" id="JAERTY010000002">
    <property type="protein sequence ID" value="MBL1408014.1"/>
    <property type="molecule type" value="Genomic_DNA"/>
</dbReference>
<sequence length="211" mass="22728">MKKILLTLTAVAGLTVASQAQEFGFGKTDLIVEGNIGFGKTDNKNTEVKVSGFKFNPKVGYFVTDKIAVGINLIVNDSVTNNYKENAEKKVKTNSFGAGVFGRYYFLEVGSRFKTYAELNVDYTGSKGEVTTSGTTVKGDKTNTFGVNAGIGANYFLTEKIAVNFAFANIIGYNTSKVDADGAKAISSFGANVNEFNNFFNTATFGLTFKF</sequence>
<evidence type="ECO:0000313" key="5">
    <source>
        <dbReference type="Proteomes" id="UP000625283"/>
    </source>
</evidence>
<proteinExistence type="predicted"/>
<dbReference type="RefSeq" id="WP_202101796.1">
    <property type="nucleotide sequence ID" value="NZ_JAERTY010000002.1"/>
</dbReference>